<sequence>MLGYLCCPSSVEEGSERVAAKSVLEDIKKELDSHVGEKIRVKANKGRKKVDEKEGILEKTYPHIFIVKIEEEHLSERGERRVSYSYTDVLTETVELILPESLSN</sequence>
<dbReference type="PANTHER" id="PTHR40026">
    <property type="entry name" value="PROTEIN VEG"/>
    <property type="match status" value="1"/>
</dbReference>
<proteinExistence type="predicted"/>
<evidence type="ECO:0000313" key="1">
    <source>
        <dbReference type="EMBL" id="AUW92787.1"/>
    </source>
</evidence>
<accession>A0ABM6RN73</accession>
<evidence type="ECO:0000313" key="2">
    <source>
        <dbReference type="Proteomes" id="UP000325292"/>
    </source>
</evidence>
<reference evidence="1 2" key="1">
    <citation type="journal article" date="2019" name="Sci. Rep.">
        <title>Sulfobacillus thermotolerans: new insights into resistance and metabolic capacities of acidophilic chemolithotrophs.</title>
        <authorList>
            <person name="Panyushkina A.E."/>
            <person name="Babenko V.V."/>
            <person name="Nikitina A.S."/>
            <person name="Selezneva O.V."/>
            <person name="Tsaplina I.A."/>
            <person name="Letarova M.A."/>
            <person name="Kostryukova E.S."/>
            <person name="Letarov A.V."/>
        </authorList>
    </citation>
    <scope>NUCLEOTIDE SEQUENCE [LARGE SCALE GENOMIC DNA]</scope>
    <source>
        <strain evidence="1 2">Kr1</strain>
    </source>
</reference>
<dbReference type="EMBL" id="CP019454">
    <property type="protein sequence ID" value="AUW92787.1"/>
    <property type="molecule type" value="Genomic_DNA"/>
</dbReference>
<dbReference type="InterPro" id="IPR009366">
    <property type="entry name" value="Protein_Veg"/>
</dbReference>
<dbReference type="Pfam" id="PF06257">
    <property type="entry name" value="VEG"/>
    <property type="match status" value="1"/>
</dbReference>
<keyword evidence="2" id="KW-1185">Reference proteome</keyword>
<gene>
    <name evidence="1" type="ORF">BXT84_01475</name>
</gene>
<dbReference type="PANTHER" id="PTHR40026:SF1">
    <property type="entry name" value="PROTEIN VEG"/>
    <property type="match status" value="1"/>
</dbReference>
<protein>
    <submittedName>
        <fullName evidence="1">Veg protein</fullName>
    </submittedName>
</protein>
<organism evidence="1 2">
    <name type="scientific">Sulfobacillus thermotolerans</name>
    <dbReference type="NCBI Taxonomy" id="338644"/>
    <lineage>
        <taxon>Bacteria</taxon>
        <taxon>Bacillati</taxon>
        <taxon>Bacillota</taxon>
        <taxon>Clostridia</taxon>
        <taxon>Eubacteriales</taxon>
        <taxon>Clostridiales Family XVII. Incertae Sedis</taxon>
        <taxon>Sulfobacillus</taxon>
    </lineage>
</organism>
<dbReference type="Proteomes" id="UP000325292">
    <property type="component" value="Chromosome"/>
</dbReference>
<dbReference type="Gene3D" id="2.30.30.100">
    <property type="match status" value="1"/>
</dbReference>
<name>A0ABM6RN73_9FIRM</name>